<reference evidence="2" key="1">
    <citation type="journal article" date="2022" name="Mol. Ecol. Resour.">
        <title>The genomes of chicory, endive, great burdock and yacon provide insights into Asteraceae palaeo-polyploidization history and plant inulin production.</title>
        <authorList>
            <person name="Fan W."/>
            <person name="Wang S."/>
            <person name="Wang H."/>
            <person name="Wang A."/>
            <person name="Jiang F."/>
            <person name="Liu H."/>
            <person name="Zhao H."/>
            <person name="Xu D."/>
            <person name="Zhang Y."/>
        </authorList>
    </citation>
    <scope>NUCLEOTIDE SEQUENCE [LARGE SCALE GENOMIC DNA]</scope>
    <source>
        <strain evidence="2">cv. Punajuju</strain>
    </source>
</reference>
<gene>
    <name evidence="1" type="ORF">L2E82_40907</name>
</gene>
<organism evidence="1 2">
    <name type="scientific">Cichorium intybus</name>
    <name type="common">Chicory</name>
    <dbReference type="NCBI Taxonomy" id="13427"/>
    <lineage>
        <taxon>Eukaryota</taxon>
        <taxon>Viridiplantae</taxon>
        <taxon>Streptophyta</taxon>
        <taxon>Embryophyta</taxon>
        <taxon>Tracheophyta</taxon>
        <taxon>Spermatophyta</taxon>
        <taxon>Magnoliopsida</taxon>
        <taxon>eudicotyledons</taxon>
        <taxon>Gunneridae</taxon>
        <taxon>Pentapetalae</taxon>
        <taxon>asterids</taxon>
        <taxon>campanulids</taxon>
        <taxon>Asterales</taxon>
        <taxon>Asteraceae</taxon>
        <taxon>Cichorioideae</taxon>
        <taxon>Cichorieae</taxon>
        <taxon>Cichoriinae</taxon>
        <taxon>Cichorium</taxon>
    </lineage>
</organism>
<reference evidence="1 2" key="2">
    <citation type="journal article" date="2022" name="Mol. Ecol. Resour.">
        <title>The genomes of chicory, endive, great burdock and yacon provide insights into Asteraceae paleo-polyploidization history and plant inulin production.</title>
        <authorList>
            <person name="Fan W."/>
            <person name="Wang S."/>
            <person name="Wang H."/>
            <person name="Wang A."/>
            <person name="Jiang F."/>
            <person name="Liu H."/>
            <person name="Zhao H."/>
            <person name="Xu D."/>
            <person name="Zhang Y."/>
        </authorList>
    </citation>
    <scope>NUCLEOTIDE SEQUENCE [LARGE SCALE GENOMIC DNA]</scope>
    <source>
        <strain evidence="2">cv. Punajuju</strain>
        <tissue evidence="1">Leaves</tissue>
    </source>
</reference>
<keyword evidence="2" id="KW-1185">Reference proteome</keyword>
<proteinExistence type="predicted"/>
<accession>A0ACB9ARL8</accession>
<evidence type="ECO:0000313" key="2">
    <source>
        <dbReference type="Proteomes" id="UP001055811"/>
    </source>
</evidence>
<name>A0ACB9ARL8_CICIN</name>
<protein>
    <submittedName>
        <fullName evidence="1">Uncharacterized protein</fullName>
    </submittedName>
</protein>
<evidence type="ECO:0000313" key="1">
    <source>
        <dbReference type="EMBL" id="KAI3711085.1"/>
    </source>
</evidence>
<dbReference type="Proteomes" id="UP001055811">
    <property type="component" value="Linkage Group LG07"/>
</dbReference>
<sequence length="108" mass="12264">MSKKHTETNIPALARTSNLNEELRVNLMEMYVISVKKTLQEFSDVLPYVLAVLEFNLLTGWLSSFAKSVYVDGFARADGGIYEEIFSRNMIGFKIQGIDLVTHKDNKC</sequence>
<comment type="caution">
    <text evidence="1">The sequence shown here is derived from an EMBL/GenBank/DDBJ whole genome shotgun (WGS) entry which is preliminary data.</text>
</comment>
<dbReference type="EMBL" id="CM042015">
    <property type="protein sequence ID" value="KAI3711085.1"/>
    <property type="molecule type" value="Genomic_DNA"/>
</dbReference>